<evidence type="ECO:0000313" key="2">
    <source>
        <dbReference type="EMBL" id="PKU83900.1"/>
    </source>
</evidence>
<dbReference type="EMBL" id="KZ502070">
    <property type="protein sequence ID" value="PKU83900.1"/>
    <property type="molecule type" value="Genomic_DNA"/>
</dbReference>
<keyword evidence="3" id="KW-1185">Reference proteome</keyword>
<sequence length="71" mass="7343">MIGADCAMEVSSNFNDQNNTVMDVVMGYELGKESAVVGMAGVNETEVGSARLSNQQNSPLGDCGNAASIRS</sequence>
<accession>A0A2I0X7N4</accession>
<evidence type="ECO:0000256" key="1">
    <source>
        <dbReference type="SAM" id="MobiDB-lite"/>
    </source>
</evidence>
<dbReference type="Proteomes" id="UP000233837">
    <property type="component" value="Unassembled WGS sequence"/>
</dbReference>
<dbReference type="AlphaFoldDB" id="A0A2I0X7N4"/>
<reference evidence="2 3" key="2">
    <citation type="journal article" date="2017" name="Nature">
        <title>The Apostasia genome and the evolution of orchids.</title>
        <authorList>
            <person name="Zhang G.Q."/>
            <person name="Liu K.W."/>
            <person name="Li Z."/>
            <person name="Lohaus R."/>
            <person name="Hsiao Y.Y."/>
            <person name="Niu S.C."/>
            <person name="Wang J.Y."/>
            <person name="Lin Y.C."/>
            <person name="Xu Q."/>
            <person name="Chen L.J."/>
            <person name="Yoshida K."/>
            <person name="Fujiwara S."/>
            <person name="Wang Z.W."/>
            <person name="Zhang Y.Q."/>
            <person name="Mitsuda N."/>
            <person name="Wang M."/>
            <person name="Liu G.H."/>
            <person name="Pecoraro L."/>
            <person name="Huang H.X."/>
            <person name="Xiao X.J."/>
            <person name="Lin M."/>
            <person name="Wu X.Y."/>
            <person name="Wu W.L."/>
            <person name="Chen Y.Y."/>
            <person name="Chang S.B."/>
            <person name="Sakamoto S."/>
            <person name="Ohme-Takagi M."/>
            <person name="Yagi M."/>
            <person name="Zeng S.J."/>
            <person name="Shen C.Y."/>
            <person name="Yeh C.M."/>
            <person name="Luo Y.B."/>
            <person name="Tsai W.C."/>
            <person name="Van de Peer Y."/>
            <person name="Liu Z.J."/>
        </authorList>
    </citation>
    <scope>NUCLEOTIDE SEQUENCE [LARGE SCALE GENOMIC DNA]</scope>
    <source>
        <tissue evidence="2">The whole plant</tissue>
    </source>
</reference>
<name>A0A2I0X7N4_9ASPA</name>
<organism evidence="2 3">
    <name type="scientific">Dendrobium catenatum</name>
    <dbReference type="NCBI Taxonomy" id="906689"/>
    <lineage>
        <taxon>Eukaryota</taxon>
        <taxon>Viridiplantae</taxon>
        <taxon>Streptophyta</taxon>
        <taxon>Embryophyta</taxon>
        <taxon>Tracheophyta</taxon>
        <taxon>Spermatophyta</taxon>
        <taxon>Magnoliopsida</taxon>
        <taxon>Liliopsida</taxon>
        <taxon>Asparagales</taxon>
        <taxon>Orchidaceae</taxon>
        <taxon>Epidendroideae</taxon>
        <taxon>Malaxideae</taxon>
        <taxon>Dendrobiinae</taxon>
        <taxon>Dendrobium</taxon>
    </lineage>
</organism>
<feature type="region of interest" description="Disordered" evidence="1">
    <location>
        <begin position="50"/>
        <end position="71"/>
    </location>
</feature>
<protein>
    <submittedName>
        <fullName evidence="2">Uncharacterized protein</fullName>
    </submittedName>
</protein>
<proteinExistence type="predicted"/>
<evidence type="ECO:0000313" key="3">
    <source>
        <dbReference type="Proteomes" id="UP000233837"/>
    </source>
</evidence>
<reference evidence="2 3" key="1">
    <citation type="journal article" date="2016" name="Sci. Rep.">
        <title>The Dendrobium catenatum Lindl. genome sequence provides insights into polysaccharide synthase, floral development and adaptive evolution.</title>
        <authorList>
            <person name="Zhang G.Q."/>
            <person name="Xu Q."/>
            <person name="Bian C."/>
            <person name="Tsai W.C."/>
            <person name="Yeh C.M."/>
            <person name="Liu K.W."/>
            <person name="Yoshida K."/>
            <person name="Zhang L.S."/>
            <person name="Chang S.B."/>
            <person name="Chen F."/>
            <person name="Shi Y."/>
            <person name="Su Y.Y."/>
            <person name="Zhang Y.Q."/>
            <person name="Chen L.J."/>
            <person name="Yin Y."/>
            <person name="Lin M."/>
            <person name="Huang H."/>
            <person name="Deng H."/>
            <person name="Wang Z.W."/>
            <person name="Zhu S.L."/>
            <person name="Zhao X."/>
            <person name="Deng C."/>
            <person name="Niu S.C."/>
            <person name="Huang J."/>
            <person name="Wang M."/>
            <person name="Liu G.H."/>
            <person name="Yang H.J."/>
            <person name="Xiao X.J."/>
            <person name="Hsiao Y.Y."/>
            <person name="Wu W.L."/>
            <person name="Chen Y.Y."/>
            <person name="Mitsuda N."/>
            <person name="Ohme-Takagi M."/>
            <person name="Luo Y.B."/>
            <person name="Van de Peer Y."/>
            <person name="Liu Z.J."/>
        </authorList>
    </citation>
    <scope>NUCLEOTIDE SEQUENCE [LARGE SCALE GENOMIC DNA]</scope>
    <source>
        <tissue evidence="2">The whole plant</tissue>
    </source>
</reference>
<gene>
    <name evidence="2" type="ORF">MA16_Dca006375</name>
</gene>